<dbReference type="GO" id="GO:0016020">
    <property type="term" value="C:membrane"/>
    <property type="evidence" value="ECO:0007669"/>
    <property type="project" value="UniProtKB-SubCell"/>
</dbReference>
<sequence length="313" mass="35765">MEQIRKQEGALNQYFKYISSVGLVQAATTTITGPLERYKIIKQAQEVLTINDRYKYRTFAQYIMRIPKEQGIQAFWRGNFANVLNIIPRAGAQFLFYDNVQRTFFPQGEASVSGGSYVLNKFLAAMSCGLLSLTLTYPLDTVRVRLSLEFSKKKENRLFKGVLQTLGETKTQQGMRQLYRGFLLSNMINLHYFITFYCAVDIIKNAELREYLQGDASRFLNYIGVAQIGSLAALISVYPLDTIRKRLQQNGYNRSPNLKYKNTLDCFNKIKTQEGFSALFAGLTPNIVKFGIASTLQVYLLNELINNNMTFLN</sequence>
<keyword evidence="2 7" id="KW-0813">Transport</keyword>
<dbReference type="InterPro" id="IPR002067">
    <property type="entry name" value="MCP"/>
</dbReference>
<dbReference type="SUPFAM" id="SSF103506">
    <property type="entry name" value="Mitochondrial carrier"/>
    <property type="match status" value="1"/>
</dbReference>
<dbReference type="InParanoid" id="A0A0V0QN18"/>
<dbReference type="EMBL" id="LDAU01000129">
    <property type="protein sequence ID" value="KRX03638.1"/>
    <property type="molecule type" value="Genomic_DNA"/>
</dbReference>
<gene>
    <name evidence="9" type="ORF">PPERSA_04190</name>
</gene>
<evidence type="ECO:0000256" key="3">
    <source>
        <dbReference type="ARBA" id="ARBA00022692"/>
    </source>
</evidence>
<accession>A0A0V0QN18</accession>
<comment type="caution">
    <text evidence="9">The sequence shown here is derived from an EMBL/GenBank/DDBJ whole genome shotgun (WGS) entry which is preliminary data.</text>
</comment>
<comment type="similarity">
    <text evidence="7">Belongs to the mitochondrial carrier (TC 2.A.29) family.</text>
</comment>
<evidence type="ECO:0000256" key="1">
    <source>
        <dbReference type="ARBA" id="ARBA00004141"/>
    </source>
</evidence>
<proteinExistence type="inferred from homology"/>
<evidence type="ECO:0000256" key="2">
    <source>
        <dbReference type="ARBA" id="ARBA00022448"/>
    </source>
</evidence>
<feature type="repeat" description="Solcar" evidence="6">
    <location>
        <begin position="217"/>
        <end position="307"/>
    </location>
</feature>
<keyword evidence="3 6" id="KW-0812">Transmembrane</keyword>
<dbReference type="Gene3D" id="1.50.40.10">
    <property type="entry name" value="Mitochondrial carrier domain"/>
    <property type="match status" value="1"/>
</dbReference>
<evidence type="ECO:0000256" key="7">
    <source>
        <dbReference type="RuleBase" id="RU000488"/>
    </source>
</evidence>
<name>A0A0V0QN18_PSEPJ</name>
<dbReference type="OMA" id="QYIMRIP"/>
<evidence type="ECO:0000256" key="4">
    <source>
        <dbReference type="ARBA" id="ARBA00022737"/>
    </source>
</evidence>
<protein>
    <submittedName>
        <fullName evidence="9">Mitochondrial carrier domain</fullName>
    </submittedName>
</protein>
<keyword evidence="5 6" id="KW-0472">Membrane</keyword>
<dbReference type="PRINTS" id="PR00926">
    <property type="entry name" value="MITOCARRIER"/>
</dbReference>
<evidence type="ECO:0000256" key="8">
    <source>
        <dbReference type="SAM" id="Phobius"/>
    </source>
</evidence>
<evidence type="ECO:0000313" key="9">
    <source>
        <dbReference type="EMBL" id="KRX03638.1"/>
    </source>
</evidence>
<dbReference type="AlphaFoldDB" id="A0A0V0QN18"/>
<comment type="subcellular location">
    <subcellularLocation>
        <location evidence="1">Membrane</location>
        <topology evidence="1">Multi-pass membrane protein</topology>
    </subcellularLocation>
</comment>
<dbReference type="Pfam" id="PF00153">
    <property type="entry name" value="Mito_carr"/>
    <property type="match status" value="3"/>
</dbReference>
<keyword evidence="10" id="KW-1185">Reference proteome</keyword>
<dbReference type="InterPro" id="IPR023395">
    <property type="entry name" value="MCP_dom_sf"/>
</dbReference>
<dbReference type="GO" id="GO:0055085">
    <property type="term" value="P:transmembrane transport"/>
    <property type="evidence" value="ECO:0007669"/>
    <property type="project" value="InterPro"/>
</dbReference>
<evidence type="ECO:0000256" key="6">
    <source>
        <dbReference type="PROSITE-ProRule" id="PRU00282"/>
    </source>
</evidence>
<evidence type="ECO:0000313" key="10">
    <source>
        <dbReference type="Proteomes" id="UP000054937"/>
    </source>
</evidence>
<dbReference type="InterPro" id="IPR018108">
    <property type="entry name" value="MCP_transmembrane"/>
</dbReference>
<feature type="transmembrane region" description="Helical" evidence="8">
    <location>
        <begin position="178"/>
        <end position="199"/>
    </location>
</feature>
<dbReference type="Proteomes" id="UP000054937">
    <property type="component" value="Unassembled WGS sequence"/>
</dbReference>
<feature type="repeat" description="Solcar" evidence="6">
    <location>
        <begin position="12"/>
        <end position="103"/>
    </location>
</feature>
<feature type="repeat" description="Solcar" evidence="6">
    <location>
        <begin position="116"/>
        <end position="206"/>
    </location>
</feature>
<keyword evidence="4" id="KW-0677">Repeat</keyword>
<keyword evidence="8" id="KW-1133">Transmembrane helix</keyword>
<dbReference type="OrthoDB" id="434730at2759"/>
<evidence type="ECO:0000256" key="5">
    <source>
        <dbReference type="ARBA" id="ARBA00023136"/>
    </source>
</evidence>
<organism evidence="9 10">
    <name type="scientific">Pseudocohnilembus persalinus</name>
    <name type="common">Ciliate</name>
    <dbReference type="NCBI Taxonomy" id="266149"/>
    <lineage>
        <taxon>Eukaryota</taxon>
        <taxon>Sar</taxon>
        <taxon>Alveolata</taxon>
        <taxon>Ciliophora</taxon>
        <taxon>Intramacronucleata</taxon>
        <taxon>Oligohymenophorea</taxon>
        <taxon>Scuticociliatia</taxon>
        <taxon>Philasterida</taxon>
        <taxon>Pseudocohnilembidae</taxon>
        <taxon>Pseudocohnilembus</taxon>
    </lineage>
</organism>
<reference evidence="9 10" key="1">
    <citation type="journal article" date="2015" name="Sci. Rep.">
        <title>Genome of the facultative scuticociliatosis pathogen Pseudocohnilembus persalinus provides insight into its virulence through horizontal gene transfer.</title>
        <authorList>
            <person name="Xiong J."/>
            <person name="Wang G."/>
            <person name="Cheng J."/>
            <person name="Tian M."/>
            <person name="Pan X."/>
            <person name="Warren A."/>
            <person name="Jiang C."/>
            <person name="Yuan D."/>
            <person name="Miao W."/>
        </authorList>
    </citation>
    <scope>NUCLEOTIDE SEQUENCE [LARGE SCALE GENOMIC DNA]</scope>
    <source>
        <strain evidence="9">36N120E</strain>
    </source>
</reference>
<feature type="transmembrane region" description="Helical" evidence="8">
    <location>
        <begin position="219"/>
        <end position="240"/>
    </location>
</feature>
<dbReference type="PANTHER" id="PTHR24089">
    <property type="entry name" value="SOLUTE CARRIER FAMILY 25"/>
    <property type="match status" value="1"/>
</dbReference>
<dbReference type="PROSITE" id="PS50920">
    <property type="entry name" value="SOLCAR"/>
    <property type="match status" value="3"/>
</dbReference>